<keyword evidence="2" id="KW-0812">Transmembrane</keyword>
<keyword evidence="2" id="KW-0472">Membrane</keyword>
<reference evidence="5" key="1">
    <citation type="submission" date="2019-01" db="EMBL/GenBank/DDBJ databases">
        <title>Cytophagaceae bacterium strain CAR-16.</title>
        <authorList>
            <person name="Chen W.-M."/>
        </authorList>
    </citation>
    <scope>NUCLEOTIDE SEQUENCE [LARGE SCALE GENOMIC DNA]</scope>
    <source>
        <strain evidence="5">LLJ-11</strain>
    </source>
</reference>
<dbReference type="PROSITE" id="PS51257">
    <property type="entry name" value="PROKAR_LIPOPROTEIN"/>
    <property type="match status" value="1"/>
</dbReference>
<dbReference type="InterPro" id="IPR049712">
    <property type="entry name" value="Poly_export"/>
</dbReference>
<name>A0A4V1N1S7_9FLAO</name>
<accession>A0A4V1N1S7</accession>
<proteinExistence type="predicted"/>
<dbReference type="Gene3D" id="3.10.560.10">
    <property type="entry name" value="Outer membrane lipoprotein wza domain like"/>
    <property type="match status" value="1"/>
</dbReference>
<dbReference type="OrthoDB" id="1445882at2"/>
<gene>
    <name evidence="4" type="ORF">EQG63_09945</name>
</gene>
<evidence type="ECO:0000313" key="4">
    <source>
        <dbReference type="EMBL" id="RXR17795.1"/>
    </source>
</evidence>
<dbReference type="EMBL" id="SBKO01000004">
    <property type="protein sequence ID" value="RXR17795.1"/>
    <property type="molecule type" value="Genomic_DNA"/>
</dbReference>
<dbReference type="GO" id="GO:0015159">
    <property type="term" value="F:polysaccharide transmembrane transporter activity"/>
    <property type="evidence" value="ECO:0007669"/>
    <property type="project" value="InterPro"/>
</dbReference>
<keyword evidence="4" id="KW-0762">Sugar transport</keyword>
<dbReference type="AlphaFoldDB" id="A0A4V1N1S7"/>
<feature type="domain" description="Polysaccharide export protein N-terminal" evidence="3">
    <location>
        <begin position="43"/>
        <end position="130"/>
    </location>
</feature>
<comment type="caution">
    <text evidence="4">The sequence shown here is derived from an EMBL/GenBank/DDBJ whole genome shotgun (WGS) entry which is preliminary data.</text>
</comment>
<dbReference type="PANTHER" id="PTHR33619">
    <property type="entry name" value="POLYSACCHARIDE EXPORT PROTEIN GFCE-RELATED"/>
    <property type="match status" value="1"/>
</dbReference>
<dbReference type="Proteomes" id="UP000290283">
    <property type="component" value="Unassembled WGS sequence"/>
</dbReference>
<evidence type="ECO:0000259" key="3">
    <source>
        <dbReference type="Pfam" id="PF02563"/>
    </source>
</evidence>
<evidence type="ECO:0000256" key="1">
    <source>
        <dbReference type="ARBA" id="ARBA00022729"/>
    </source>
</evidence>
<keyword evidence="4" id="KW-0813">Transport</keyword>
<sequence>MYKIYSFLCVLYLMLMTSCISHKDIVYLQGDSKKEQGSVEQTSQKPYRVQSNDVISIKIKALDQKLVEMFNVSTTGASPTSADGLYFDGYTVDDHGNVRIPVLGEVAVLGLTLDEIRVKIEKQLLSDYFNKEADIFVIAKLAGLRYTINGEIVSPGTKSILQEKVTILEAIANSGDVTITGDRKDVVIVRQLPHGTEMYSVDLTSAAILKSPYYYIQPNDYIYVKPIKQKTWGFGTNGLQSFTTILSALTLVITTYLLINR</sequence>
<dbReference type="RefSeq" id="WP_129436223.1">
    <property type="nucleotide sequence ID" value="NZ_SBKO01000004.1"/>
</dbReference>
<evidence type="ECO:0000256" key="2">
    <source>
        <dbReference type="SAM" id="Phobius"/>
    </source>
</evidence>
<organism evidence="4 5">
    <name type="scientific">Flavobacterium amnicola</name>
    <dbReference type="NCBI Taxonomy" id="2506422"/>
    <lineage>
        <taxon>Bacteria</taxon>
        <taxon>Pseudomonadati</taxon>
        <taxon>Bacteroidota</taxon>
        <taxon>Flavobacteriia</taxon>
        <taxon>Flavobacteriales</taxon>
        <taxon>Flavobacteriaceae</taxon>
        <taxon>Flavobacterium</taxon>
    </lineage>
</organism>
<dbReference type="PANTHER" id="PTHR33619:SF3">
    <property type="entry name" value="POLYSACCHARIDE EXPORT PROTEIN GFCE-RELATED"/>
    <property type="match status" value="1"/>
</dbReference>
<feature type="transmembrane region" description="Helical" evidence="2">
    <location>
        <begin position="239"/>
        <end position="259"/>
    </location>
</feature>
<protein>
    <submittedName>
        <fullName evidence="4">Sugar transporter</fullName>
    </submittedName>
</protein>
<evidence type="ECO:0000313" key="5">
    <source>
        <dbReference type="Proteomes" id="UP000290283"/>
    </source>
</evidence>
<keyword evidence="1" id="KW-0732">Signal</keyword>
<keyword evidence="5" id="KW-1185">Reference proteome</keyword>
<dbReference type="Pfam" id="PF02563">
    <property type="entry name" value="Poly_export"/>
    <property type="match status" value="1"/>
</dbReference>
<dbReference type="InterPro" id="IPR003715">
    <property type="entry name" value="Poly_export_N"/>
</dbReference>
<keyword evidence="2" id="KW-1133">Transmembrane helix</keyword>
<dbReference type="Gene3D" id="3.30.1950.10">
    <property type="entry name" value="wza like domain"/>
    <property type="match status" value="1"/>
</dbReference>